<comment type="catalytic activity">
    <reaction evidence="7">
        <text>(6R)-5,10-methylene-5,6,7,8-tetrahydrofolate + 3-methyl-2-oxobutanoate + H2O = 2-dehydropantoate + (6S)-5,6,7,8-tetrahydrofolate</text>
        <dbReference type="Rhea" id="RHEA:11824"/>
        <dbReference type="ChEBI" id="CHEBI:11561"/>
        <dbReference type="ChEBI" id="CHEBI:11851"/>
        <dbReference type="ChEBI" id="CHEBI:15377"/>
        <dbReference type="ChEBI" id="CHEBI:15636"/>
        <dbReference type="ChEBI" id="CHEBI:57453"/>
        <dbReference type="EC" id="2.1.2.11"/>
    </reaction>
</comment>
<feature type="binding site" evidence="7 10">
    <location>
        <position position="90"/>
    </location>
    <ligand>
        <name>Mg(2+)</name>
        <dbReference type="ChEBI" id="CHEBI:18420"/>
    </ligand>
</feature>
<comment type="pathway">
    <text evidence="1 7">Cofactor biosynthesis; (R)-pantothenate biosynthesis; (R)-pantoate from 3-methyl-2-oxobutanoate: step 1/2.</text>
</comment>
<name>A0A1B0ZI07_9MICO</name>
<keyword evidence="4 7" id="KW-0566">Pantothenate biosynthesis</keyword>
<keyword evidence="7 10" id="KW-0460">Magnesium</keyword>
<dbReference type="STRING" id="1630135.DAD186_10460"/>
<feature type="binding site" evidence="7 9">
    <location>
        <position position="90"/>
    </location>
    <ligand>
        <name>3-methyl-2-oxobutanoate</name>
        <dbReference type="ChEBI" id="CHEBI:11851"/>
    </ligand>
</feature>
<evidence type="ECO:0000256" key="1">
    <source>
        <dbReference type="ARBA" id="ARBA00005033"/>
    </source>
</evidence>
<dbReference type="NCBIfam" id="NF001452">
    <property type="entry name" value="PRK00311.1"/>
    <property type="match status" value="1"/>
</dbReference>
<gene>
    <name evidence="7" type="primary">panB</name>
    <name evidence="11" type="ORF">DAD186_10460</name>
</gene>
<dbReference type="InterPro" id="IPR003700">
    <property type="entry name" value="Pantoate_hydroxy_MeTrfase"/>
</dbReference>
<proteinExistence type="inferred from homology"/>
<evidence type="ECO:0000256" key="6">
    <source>
        <dbReference type="ARBA" id="ARBA00056497"/>
    </source>
</evidence>
<organism evidence="11 12">
    <name type="scientific">Dermabacter vaginalis</name>
    <dbReference type="NCBI Taxonomy" id="1630135"/>
    <lineage>
        <taxon>Bacteria</taxon>
        <taxon>Bacillati</taxon>
        <taxon>Actinomycetota</taxon>
        <taxon>Actinomycetes</taxon>
        <taxon>Micrococcales</taxon>
        <taxon>Dermabacteraceae</taxon>
        <taxon>Dermabacter</taxon>
    </lineage>
</organism>
<evidence type="ECO:0000256" key="2">
    <source>
        <dbReference type="ARBA" id="ARBA00008676"/>
    </source>
</evidence>
<reference evidence="11 12" key="1">
    <citation type="submission" date="2015-06" db="EMBL/GenBank/DDBJ databases">
        <title>Investigation of pathophysiology for high-risk pregnancy and development of treatment modality based on it.</title>
        <authorList>
            <person name="Kim B.-C."/>
            <person name="Lim S."/>
        </authorList>
    </citation>
    <scope>NUCLEOTIDE SEQUENCE [LARGE SCALE GENOMIC DNA]</scope>
    <source>
        <strain evidence="11 12">AD1-86</strain>
    </source>
</reference>
<feature type="active site" description="Proton acceptor" evidence="7 8">
    <location>
        <position position="187"/>
    </location>
</feature>
<evidence type="ECO:0000256" key="5">
    <source>
        <dbReference type="ARBA" id="ARBA00022679"/>
    </source>
</evidence>
<comment type="subcellular location">
    <subcellularLocation>
        <location evidence="7">Cytoplasm</location>
    </subcellularLocation>
</comment>
<dbReference type="UniPathway" id="UPA00028">
    <property type="reaction ID" value="UER00003"/>
</dbReference>
<evidence type="ECO:0000256" key="4">
    <source>
        <dbReference type="ARBA" id="ARBA00022655"/>
    </source>
</evidence>
<dbReference type="GO" id="GO:0032259">
    <property type="term" value="P:methylation"/>
    <property type="evidence" value="ECO:0007669"/>
    <property type="project" value="UniProtKB-KW"/>
</dbReference>
<dbReference type="EC" id="2.1.2.11" evidence="7"/>
<dbReference type="GO" id="GO:0015940">
    <property type="term" value="P:pantothenate biosynthetic process"/>
    <property type="evidence" value="ECO:0007669"/>
    <property type="project" value="UniProtKB-UniRule"/>
</dbReference>
<keyword evidence="7" id="KW-0963">Cytoplasm</keyword>
<keyword evidence="11" id="KW-0489">Methyltransferase</keyword>
<evidence type="ECO:0000256" key="10">
    <source>
        <dbReference type="PIRSR" id="PIRSR000388-3"/>
    </source>
</evidence>
<dbReference type="CDD" id="cd06557">
    <property type="entry name" value="KPHMT-like"/>
    <property type="match status" value="1"/>
</dbReference>
<feature type="binding site" evidence="7 9">
    <location>
        <begin position="51"/>
        <end position="52"/>
    </location>
    <ligand>
        <name>3-methyl-2-oxobutanoate</name>
        <dbReference type="ChEBI" id="CHEBI:11851"/>
    </ligand>
</feature>
<dbReference type="InterPro" id="IPR015813">
    <property type="entry name" value="Pyrv/PenolPyrv_kinase-like_dom"/>
</dbReference>
<evidence type="ECO:0000313" key="12">
    <source>
        <dbReference type="Proteomes" id="UP000092596"/>
    </source>
</evidence>
<evidence type="ECO:0000256" key="3">
    <source>
        <dbReference type="ARBA" id="ARBA00011424"/>
    </source>
</evidence>
<feature type="binding site" evidence="7 10">
    <location>
        <position position="51"/>
    </location>
    <ligand>
        <name>Mg(2+)</name>
        <dbReference type="ChEBI" id="CHEBI:18420"/>
    </ligand>
</feature>
<dbReference type="GO" id="GO:0008168">
    <property type="term" value="F:methyltransferase activity"/>
    <property type="evidence" value="ECO:0007669"/>
    <property type="project" value="UniProtKB-KW"/>
</dbReference>
<dbReference type="PANTHER" id="PTHR20881:SF0">
    <property type="entry name" value="3-METHYL-2-OXOBUTANOATE HYDROXYMETHYLTRANSFERASE"/>
    <property type="match status" value="1"/>
</dbReference>
<comment type="function">
    <text evidence="6 7">Catalyzes the reversible reaction in which hydroxymethyl group from 5,10-methylenetetrahydrofolate is transferred onto alpha-ketoisovalerate to form ketopantoate.</text>
</comment>
<evidence type="ECO:0000313" key="11">
    <source>
        <dbReference type="EMBL" id="ANP27596.1"/>
    </source>
</evidence>
<comment type="subunit">
    <text evidence="3 7">Homodecamer; pentamer of dimers.</text>
</comment>
<dbReference type="Gene3D" id="3.20.20.60">
    <property type="entry name" value="Phosphoenolpyruvate-binding domains"/>
    <property type="match status" value="1"/>
</dbReference>
<dbReference type="PATRIC" id="fig|1630135.4.peg.1049"/>
<evidence type="ECO:0000256" key="8">
    <source>
        <dbReference type="PIRSR" id="PIRSR000388-1"/>
    </source>
</evidence>
<keyword evidence="5 7" id="KW-0808">Transferase</keyword>
<evidence type="ECO:0000256" key="9">
    <source>
        <dbReference type="PIRSR" id="PIRSR000388-2"/>
    </source>
</evidence>
<dbReference type="AlphaFoldDB" id="A0A1B0ZI07"/>
<dbReference type="Proteomes" id="UP000092596">
    <property type="component" value="Chromosome"/>
</dbReference>
<dbReference type="KEGG" id="dva:DAD186_10460"/>
<feature type="binding site" evidence="7 9">
    <location>
        <position position="119"/>
    </location>
    <ligand>
        <name>3-methyl-2-oxobutanoate</name>
        <dbReference type="ChEBI" id="CHEBI:11851"/>
    </ligand>
</feature>
<dbReference type="EMBL" id="CP012117">
    <property type="protein sequence ID" value="ANP27596.1"/>
    <property type="molecule type" value="Genomic_DNA"/>
</dbReference>
<dbReference type="RefSeq" id="WP_082991093.1">
    <property type="nucleotide sequence ID" value="NZ_CP012117.1"/>
</dbReference>
<dbReference type="FunFam" id="3.20.20.60:FF:000003">
    <property type="entry name" value="3-methyl-2-oxobutanoate hydroxymethyltransferase"/>
    <property type="match status" value="1"/>
</dbReference>
<dbReference type="InterPro" id="IPR040442">
    <property type="entry name" value="Pyrv_kinase-like_dom_sf"/>
</dbReference>
<accession>A0A1B0ZI07</accession>
<dbReference type="SUPFAM" id="SSF51621">
    <property type="entry name" value="Phosphoenolpyruvate/pyruvate domain"/>
    <property type="match status" value="1"/>
</dbReference>
<dbReference type="GO" id="GO:0005737">
    <property type="term" value="C:cytoplasm"/>
    <property type="evidence" value="ECO:0007669"/>
    <property type="project" value="UniProtKB-SubCell"/>
</dbReference>
<comment type="similarity">
    <text evidence="2 7">Belongs to the PanB family.</text>
</comment>
<dbReference type="PIRSF" id="PIRSF000388">
    <property type="entry name" value="Pantoate_hydroxy_MeTrfase"/>
    <property type="match status" value="1"/>
</dbReference>
<dbReference type="PANTHER" id="PTHR20881">
    <property type="entry name" value="3-METHYL-2-OXOBUTANOATE HYDROXYMETHYLTRANSFERASE"/>
    <property type="match status" value="1"/>
</dbReference>
<dbReference type="HAMAP" id="MF_00156">
    <property type="entry name" value="PanB"/>
    <property type="match status" value="1"/>
</dbReference>
<dbReference type="GO" id="GO:0003864">
    <property type="term" value="F:3-methyl-2-oxobutanoate hydroxymethyltransferase activity"/>
    <property type="evidence" value="ECO:0007669"/>
    <property type="project" value="UniProtKB-UniRule"/>
</dbReference>
<dbReference type="NCBIfam" id="TIGR00222">
    <property type="entry name" value="panB"/>
    <property type="match status" value="1"/>
</dbReference>
<comment type="cofactor">
    <cofactor evidence="7 10">
        <name>Mg(2+)</name>
        <dbReference type="ChEBI" id="CHEBI:18420"/>
    </cofactor>
    <text evidence="7 10">Binds 1 Mg(2+) ion per subunit.</text>
</comment>
<dbReference type="GO" id="GO:0000287">
    <property type="term" value="F:magnesium ion binding"/>
    <property type="evidence" value="ECO:0007669"/>
    <property type="project" value="TreeGrafter"/>
</dbReference>
<dbReference type="Pfam" id="PF02548">
    <property type="entry name" value="Pantoate_transf"/>
    <property type="match status" value="1"/>
</dbReference>
<evidence type="ECO:0000256" key="7">
    <source>
        <dbReference type="HAMAP-Rule" id="MF_00156"/>
    </source>
</evidence>
<keyword evidence="7 10" id="KW-0479">Metal-binding</keyword>
<sequence length="270" mass="28679">MSESVTPRKIRTHTLRDFKKEGRAITMLTSYDTLSASIFDEAGIDVLLVGDSAGNTVLGYDSTVYTKHEDIVRFTGAVARSCERPLVLADLAFGTYQVSVEEAVRHGVELMQAGAQAVKLEGGREVLPQVEALVRAGIPVCGHLGFTPQSVNQLGGFKVQGRGEKADALLADAVALQEAGAFAVVLELVPAPLAARVTETLDVPTIGIGAGAGCDGQVLVWQDMAGLSGFKPRFVKAFADLRSNLMRAACEYGDAVRAGEFPSPEHTFEK</sequence>
<feature type="binding site" evidence="7 10">
    <location>
        <position position="121"/>
    </location>
    <ligand>
        <name>Mg(2+)</name>
        <dbReference type="ChEBI" id="CHEBI:18420"/>
    </ligand>
</feature>
<protein>
    <recommendedName>
        <fullName evidence="7">3-methyl-2-oxobutanoate hydroxymethyltransferase</fullName>
        <ecNumber evidence="7">2.1.2.11</ecNumber>
    </recommendedName>
    <alternativeName>
        <fullName evidence="7">Ketopantoate hydroxymethyltransferase</fullName>
        <shortName evidence="7">KPHMT</shortName>
    </alternativeName>
</protein>